<keyword evidence="1" id="KW-0732">Signal</keyword>
<evidence type="ECO:0000256" key="1">
    <source>
        <dbReference type="SAM" id="SignalP"/>
    </source>
</evidence>
<reference evidence="2" key="1">
    <citation type="submission" date="2017-08" db="EMBL/GenBank/DDBJ databases">
        <authorList>
            <person name="Polle J.E."/>
            <person name="Barry K."/>
            <person name="Cushman J."/>
            <person name="Schmutz J."/>
            <person name="Tran D."/>
            <person name="Hathwaick L.T."/>
            <person name="Yim W.C."/>
            <person name="Jenkins J."/>
            <person name="Mckie-Krisberg Z.M."/>
            <person name="Prochnik S."/>
            <person name="Lindquist E."/>
            <person name="Dockter R.B."/>
            <person name="Adam C."/>
            <person name="Molina H."/>
            <person name="Bunkerborg J."/>
            <person name="Jin E."/>
            <person name="Buchheim M."/>
            <person name="Magnuson J."/>
        </authorList>
    </citation>
    <scope>NUCLEOTIDE SEQUENCE</scope>
    <source>
        <strain evidence="2">CCAP 19/18</strain>
    </source>
</reference>
<name>A0ABQ7H7A9_DUNSA</name>
<feature type="signal peptide" evidence="1">
    <location>
        <begin position="1"/>
        <end position="21"/>
    </location>
</feature>
<dbReference type="EMBL" id="MU069456">
    <property type="protein sequence ID" value="KAF5842734.1"/>
    <property type="molecule type" value="Genomic_DNA"/>
</dbReference>
<evidence type="ECO:0000313" key="2">
    <source>
        <dbReference type="EMBL" id="KAF5842734.1"/>
    </source>
</evidence>
<protein>
    <recommendedName>
        <fullName evidence="4">Secreted protein</fullName>
    </recommendedName>
</protein>
<comment type="caution">
    <text evidence="2">The sequence shown here is derived from an EMBL/GenBank/DDBJ whole genome shotgun (WGS) entry which is preliminary data.</text>
</comment>
<keyword evidence="3" id="KW-1185">Reference proteome</keyword>
<feature type="chain" id="PRO_5045030054" description="Secreted protein" evidence="1">
    <location>
        <begin position="22"/>
        <end position="86"/>
    </location>
</feature>
<dbReference type="EMBL" id="MU069456">
    <property type="protein sequence ID" value="KAF5842733.1"/>
    <property type="molecule type" value="Genomic_DNA"/>
</dbReference>
<reference evidence="2" key="2">
    <citation type="submission" date="2020-06" db="EMBL/GenBank/DDBJ databases">
        <authorList>
            <consortium name="DOE Joint Genome Institute"/>
            <person name="Calhoun S."/>
            <person name="Polle J.E."/>
            <person name="Mckie-Krisberg Z."/>
            <person name="Prochnik S."/>
            <person name="Neofotis P."/>
            <person name="Yim W.C."/>
            <person name="Hathwaik L.T."/>
            <person name="Jenkins J."/>
            <person name="Molina H."/>
            <person name="Bunkenborg J."/>
            <person name="Grigoriev I.V."/>
            <person name="Barry K."/>
            <person name="Schmutz J."/>
            <person name="Jin E."/>
            <person name="Cushman J.C."/>
            <person name="Magnuson J.K."/>
        </authorList>
    </citation>
    <scope>NUCLEOTIDE SEQUENCE</scope>
    <source>
        <strain evidence="2">CCAP 19/18</strain>
    </source>
</reference>
<proteinExistence type="predicted"/>
<organism evidence="2 3">
    <name type="scientific">Dunaliella salina</name>
    <name type="common">Green alga</name>
    <name type="synonym">Protococcus salinus</name>
    <dbReference type="NCBI Taxonomy" id="3046"/>
    <lineage>
        <taxon>Eukaryota</taxon>
        <taxon>Viridiplantae</taxon>
        <taxon>Chlorophyta</taxon>
        <taxon>core chlorophytes</taxon>
        <taxon>Chlorophyceae</taxon>
        <taxon>CS clade</taxon>
        <taxon>Chlamydomonadales</taxon>
        <taxon>Dunaliellaceae</taxon>
        <taxon>Dunaliella</taxon>
    </lineage>
</organism>
<evidence type="ECO:0000313" key="3">
    <source>
        <dbReference type="Proteomes" id="UP000815325"/>
    </source>
</evidence>
<dbReference type="EMBL" id="MU069456">
    <property type="protein sequence ID" value="KAF5842732.1"/>
    <property type="molecule type" value="Genomic_DNA"/>
</dbReference>
<dbReference type="Proteomes" id="UP000815325">
    <property type="component" value="Unassembled WGS sequence"/>
</dbReference>
<evidence type="ECO:0008006" key="4">
    <source>
        <dbReference type="Google" id="ProtNLM"/>
    </source>
</evidence>
<sequence>MTSRSQLLVILCGCVTTSTETSKETSKQCTVPLTKPEGSTRCQRSELCNLPCVVLAPFPFNPTSNWRHPWLKKLLPCNQKMQALFI</sequence>
<accession>A0ABQ7H7A9</accession>
<gene>
    <name evidence="2" type="ORF">DUNSADRAFT_5501</name>
</gene>